<comment type="caution">
    <text evidence="13">Lacks conserved residue(s) required for the propagation of feature annotation.</text>
</comment>
<sequence>MSSTIPTTINFITGNKNKLAETRAILGDVVQLSNQNIEILEVQGSLEEIARDKCQKAAIEANGPVLTEDSALEFRALKGLPGPYIKWFYSALGNDGLYKLLAAYDDKAATAVCTFAFSAGPGVEPRLFQGYTEGKIVQKRGQGGFGFDPIFEVDGQTYAEMSPTYKNTVSERFKALEKLQNWLRNTTV</sequence>
<comment type="similarity">
    <text evidence="1 13 14">Belongs to the HAM1 NTPase family.</text>
</comment>
<evidence type="ECO:0000256" key="11">
    <source>
        <dbReference type="ARBA" id="ARBA00093255"/>
    </source>
</evidence>
<evidence type="ECO:0000256" key="8">
    <source>
        <dbReference type="ARBA" id="ARBA00023211"/>
    </source>
</evidence>
<reference evidence="15" key="1">
    <citation type="submission" date="2022-12" db="EMBL/GenBank/DDBJ databases">
        <authorList>
            <person name="Petersen C."/>
        </authorList>
    </citation>
    <scope>NUCLEOTIDE SEQUENCE</scope>
    <source>
        <strain evidence="15">IBT 29495</strain>
    </source>
</reference>
<organism evidence="15 16">
    <name type="scientific">Penicillium fimorum</name>
    <dbReference type="NCBI Taxonomy" id="1882269"/>
    <lineage>
        <taxon>Eukaryota</taxon>
        <taxon>Fungi</taxon>
        <taxon>Dikarya</taxon>
        <taxon>Ascomycota</taxon>
        <taxon>Pezizomycotina</taxon>
        <taxon>Eurotiomycetes</taxon>
        <taxon>Eurotiomycetidae</taxon>
        <taxon>Eurotiales</taxon>
        <taxon>Aspergillaceae</taxon>
        <taxon>Penicillium</taxon>
    </lineage>
</organism>
<comment type="subcellular location">
    <subcellularLocation>
        <location evidence="13">Cytoplasm</location>
    </subcellularLocation>
    <subcellularLocation>
        <location evidence="13">Nucleus</location>
    </subcellularLocation>
</comment>
<dbReference type="GO" id="GO:0000166">
    <property type="term" value="F:nucleotide binding"/>
    <property type="evidence" value="ECO:0007669"/>
    <property type="project" value="UniProtKB-KW"/>
</dbReference>
<evidence type="ECO:0000256" key="9">
    <source>
        <dbReference type="ARBA" id="ARBA00054940"/>
    </source>
</evidence>
<dbReference type="OrthoDB" id="6288734at2759"/>
<evidence type="ECO:0000313" key="15">
    <source>
        <dbReference type="EMBL" id="KAJ5503506.1"/>
    </source>
</evidence>
<dbReference type="Proteomes" id="UP001149954">
    <property type="component" value="Unassembled WGS sequence"/>
</dbReference>
<dbReference type="AlphaFoldDB" id="A0A9W9XVL3"/>
<comment type="catalytic activity">
    <reaction evidence="13">
        <text>XTP + H2O = XMP + diphosphate + H(+)</text>
        <dbReference type="Rhea" id="RHEA:28610"/>
        <dbReference type="ChEBI" id="CHEBI:15377"/>
        <dbReference type="ChEBI" id="CHEBI:15378"/>
        <dbReference type="ChEBI" id="CHEBI:33019"/>
        <dbReference type="ChEBI" id="CHEBI:57464"/>
        <dbReference type="ChEBI" id="CHEBI:61314"/>
        <dbReference type="EC" id="3.6.1.66"/>
    </reaction>
</comment>
<evidence type="ECO:0000256" key="4">
    <source>
        <dbReference type="ARBA" id="ARBA00022741"/>
    </source>
</evidence>
<feature type="binding site" evidence="13">
    <location>
        <position position="53"/>
    </location>
    <ligand>
        <name>ITP</name>
        <dbReference type="ChEBI" id="CHEBI:61402"/>
    </ligand>
</feature>
<dbReference type="PANTHER" id="PTHR11067">
    <property type="entry name" value="INOSINE TRIPHOSPHATE PYROPHOSPHATASE/HAM1 PROTEIN"/>
    <property type="match status" value="1"/>
</dbReference>
<dbReference type="GO" id="GO:0036220">
    <property type="term" value="F:ITP diphosphatase activity"/>
    <property type="evidence" value="ECO:0007669"/>
    <property type="project" value="UniProtKB-UniRule"/>
</dbReference>
<comment type="function">
    <text evidence="9">Pyrophosphatase that hydrolyzes the non-canonical purine nucleotides inosine triphosphate (ITP), deoxyinosine triphosphate (dITP) as well as 2'-deoxy-N-6-hydroxylaminopurine triphosphate (dHAPTP) and xanthosine 5'-triphosphate (XTP) to their respective monophosphate derivatives. The enzyme does not distinguish between the deoxy- and ribose forms. Probably excludes non-canonical purines from RNA and DNA precursor pools, thus preventing their incorporation into RNA and DNA and avoiding chromosomal lesions.</text>
</comment>
<dbReference type="GO" id="GO:0035870">
    <property type="term" value="F:dITP diphosphatase activity"/>
    <property type="evidence" value="ECO:0007669"/>
    <property type="project" value="UniProtKB-UniRule"/>
</dbReference>
<dbReference type="Pfam" id="PF01725">
    <property type="entry name" value="Ham1p_like"/>
    <property type="match status" value="1"/>
</dbReference>
<accession>A0A9W9XVL3</accession>
<keyword evidence="2 13" id="KW-0963">Cytoplasm</keyword>
<feature type="binding site" evidence="13">
    <location>
        <begin position="13"/>
        <end position="18"/>
    </location>
    <ligand>
        <name>ITP</name>
        <dbReference type="ChEBI" id="CHEBI:61402"/>
    </ligand>
</feature>
<evidence type="ECO:0000256" key="2">
    <source>
        <dbReference type="ARBA" id="ARBA00022490"/>
    </source>
</evidence>
<comment type="catalytic activity">
    <reaction evidence="12">
        <text>N(6)-hydroxy-dATP + H2O = N(6)-hydroxy-dAMP + diphosphate + H(+)</text>
        <dbReference type="Rhea" id="RHEA:83971"/>
        <dbReference type="ChEBI" id="CHEBI:15377"/>
        <dbReference type="ChEBI" id="CHEBI:15378"/>
        <dbReference type="ChEBI" id="CHEBI:33019"/>
        <dbReference type="ChEBI" id="CHEBI:233529"/>
        <dbReference type="ChEBI" id="CHEBI:233530"/>
    </reaction>
    <physiologicalReaction direction="left-to-right" evidence="12">
        <dbReference type="Rhea" id="RHEA:83972"/>
    </physiologicalReaction>
</comment>
<dbReference type="Gene3D" id="3.90.950.10">
    <property type="match status" value="1"/>
</dbReference>
<evidence type="ECO:0000256" key="5">
    <source>
        <dbReference type="ARBA" id="ARBA00022801"/>
    </source>
</evidence>
<keyword evidence="4 13" id="KW-0547">Nucleotide-binding</keyword>
<comment type="cofactor">
    <cofactor evidence="13">
        <name>Mg(2+)</name>
        <dbReference type="ChEBI" id="CHEBI:18420"/>
    </cofactor>
    <cofactor evidence="13">
        <name>Mn(2+)</name>
        <dbReference type="ChEBI" id="CHEBI:29035"/>
    </cofactor>
    <text evidence="13">Binds 1 divalent metal cation per subunit; can use either Mg(2+) or Mn(2+).</text>
</comment>
<dbReference type="EMBL" id="JAPWDS010000003">
    <property type="protein sequence ID" value="KAJ5503506.1"/>
    <property type="molecule type" value="Genomic_DNA"/>
</dbReference>
<evidence type="ECO:0000256" key="3">
    <source>
        <dbReference type="ARBA" id="ARBA00022723"/>
    </source>
</evidence>
<dbReference type="GO" id="GO:0036222">
    <property type="term" value="F:XTP diphosphatase activity"/>
    <property type="evidence" value="ECO:0007669"/>
    <property type="project" value="UniProtKB-UniRule"/>
</dbReference>
<keyword evidence="6 13" id="KW-0460">Magnesium</keyword>
<keyword evidence="16" id="KW-1185">Reference proteome</keyword>
<gene>
    <name evidence="15" type="ORF">N7463_006380</name>
</gene>
<dbReference type="InterPro" id="IPR029001">
    <property type="entry name" value="ITPase-like_fam"/>
</dbReference>
<dbReference type="SUPFAM" id="SSF52972">
    <property type="entry name" value="ITPase-like"/>
    <property type="match status" value="1"/>
</dbReference>
<dbReference type="GO" id="GO:0009117">
    <property type="term" value="P:nucleotide metabolic process"/>
    <property type="evidence" value="ECO:0007669"/>
    <property type="project" value="UniProtKB-KW"/>
</dbReference>
<dbReference type="GO" id="GO:0005634">
    <property type="term" value="C:nucleus"/>
    <property type="evidence" value="ECO:0007669"/>
    <property type="project" value="UniProtKB-SubCell"/>
</dbReference>
<feature type="binding site" evidence="13">
    <location>
        <position position="166"/>
    </location>
    <ligand>
        <name>ITP</name>
        <dbReference type="ChEBI" id="CHEBI:61402"/>
    </ligand>
</feature>
<evidence type="ECO:0000256" key="6">
    <source>
        <dbReference type="ARBA" id="ARBA00022842"/>
    </source>
</evidence>
<dbReference type="FunFam" id="3.90.950.10:FF:000003">
    <property type="entry name" value="Inosine triphosphate pyrophosphatase"/>
    <property type="match status" value="1"/>
</dbReference>
<evidence type="ECO:0000256" key="13">
    <source>
        <dbReference type="HAMAP-Rule" id="MF_03148"/>
    </source>
</evidence>
<dbReference type="InterPro" id="IPR002637">
    <property type="entry name" value="RdgB/HAM1"/>
</dbReference>
<keyword evidence="8 13" id="KW-0464">Manganese</keyword>
<dbReference type="GO" id="GO:0009204">
    <property type="term" value="P:deoxyribonucleoside triphosphate catabolic process"/>
    <property type="evidence" value="ECO:0007669"/>
    <property type="project" value="UniProtKB-UniRule"/>
</dbReference>
<dbReference type="EC" id="3.6.1.66" evidence="13"/>
<comment type="function">
    <text evidence="13">Pyrophosphatase that hydrolyzes non-canonical purine nucleotides such as inosine triphosphate (ITP), deoxyinosine triphosphate (dITP) or xanthosine 5'-triphosphate (XTP) to their respective monophosphate derivatives. The enzyme does not distinguish between the deoxy- and ribose forms. Probably excludes non-canonical purines from RNA and DNA precursor pools, thus preventing their incorporation into RNA and DNA and avoiding chromosomal lesions.</text>
</comment>
<keyword evidence="5 13" id="KW-0378">Hydrolase</keyword>
<comment type="subunit">
    <text evidence="13">Homodimer.</text>
</comment>
<proteinExistence type="inferred from homology"/>
<protein>
    <recommendedName>
        <fullName evidence="13">Inosine triphosphate pyrophosphatase</fullName>
        <shortName evidence="13">ITPase</shortName>
        <shortName evidence="13">Inosine triphosphatase</shortName>
        <ecNumber evidence="13">3.6.1.66</ecNumber>
    </recommendedName>
    <alternativeName>
        <fullName evidence="13">Non-canonical purine NTP pyrophosphatase</fullName>
    </alternativeName>
    <alternativeName>
        <fullName evidence="13">Non-standard purine NTP pyrophosphatase</fullName>
    </alternativeName>
    <alternativeName>
        <fullName evidence="13">Nucleoside-triphosphate diphosphatase</fullName>
    </alternativeName>
    <alternativeName>
        <fullName evidence="13">Nucleoside-triphosphate pyrophosphatase</fullName>
        <shortName evidence="13">NTPase</shortName>
    </alternativeName>
    <alternativeName>
        <fullName evidence="13">XTP/dITP diphosphatase</fullName>
    </alternativeName>
</protein>
<dbReference type="HAMAP" id="MF_03148">
    <property type="entry name" value="HAM1_NTPase"/>
    <property type="match status" value="1"/>
</dbReference>
<evidence type="ECO:0000256" key="1">
    <source>
        <dbReference type="ARBA" id="ARBA00008023"/>
    </source>
</evidence>
<evidence type="ECO:0000313" key="16">
    <source>
        <dbReference type="Proteomes" id="UP001149954"/>
    </source>
</evidence>
<keyword evidence="7 13" id="KW-0546">Nucleotide metabolism</keyword>
<dbReference type="PANTHER" id="PTHR11067:SF9">
    <property type="entry name" value="INOSINE TRIPHOSPHATE PYROPHOSPHATASE"/>
    <property type="match status" value="1"/>
</dbReference>
<evidence type="ECO:0000256" key="10">
    <source>
        <dbReference type="ARBA" id="ARBA00093218"/>
    </source>
</evidence>
<feature type="binding site" evidence="13">
    <location>
        <position position="41"/>
    </location>
    <ligand>
        <name>Mg(2+)</name>
        <dbReference type="ChEBI" id="CHEBI:18420"/>
    </ligand>
</feature>
<comment type="catalytic activity">
    <reaction evidence="11">
        <text>dITP + H2O = dIMP + diphosphate + H(+)</text>
        <dbReference type="Rhea" id="RHEA:28342"/>
        <dbReference type="ChEBI" id="CHEBI:15377"/>
        <dbReference type="ChEBI" id="CHEBI:15378"/>
        <dbReference type="ChEBI" id="CHEBI:33019"/>
        <dbReference type="ChEBI" id="CHEBI:61194"/>
        <dbReference type="ChEBI" id="CHEBI:61382"/>
        <dbReference type="EC" id="3.6.1.66"/>
    </reaction>
    <physiologicalReaction direction="left-to-right" evidence="11">
        <dbReference type="Rhea" id="RHEA:28343"/>
    </physiologicalReaction>
</comment>
<dbReference type="InterPro" id="IPR027502">
    <property type="entry name" value="ITPase"/>
</dbReference>
<evidence type="ECO:0000256" key="14">
    <source>
        <dbReference type="RuleBase" id="RU003781"/>
    </source>
</evidence>
<dbReference type="CDD" id="cd00515">
    <property type="entry name" value="HAM1"/>
    <property type="match status" value="1"/>
</dbReference>
<dbReference type="GO" id="GO:0005737">
    <property type="term" value="C:cytoplasm"/>
    <property type="evidence" value="ECO:0007669"/>
    <property type="project" value="UniProtKB-SubCell"/>
</dbReference>
<evidence type="ECO:0000256" key="7">
    <source>
        <dbReference type="ARBA" id="ARBA00023080"/>
    </source>
</evidence>
<feature type="binding site" evidence="13">
    <location>
        <position position="69"/>
    </location>
    <ligand>
        <name>Mg(2+)</name>
        <dbReference type="ChEBI" id="CHEBI:18420"/>
    </ligand>
</feature>
<keyword evidence="13" id="KW-0539">Nucleus</keyword>
<comment type="catalytic activity">
    <reaction evidence="10">
        <text>ITP + H2O = IMP + diphosphate + H(+)</text>
        <dbReference type="Rhea" id="RHEA:29399"/>
        <dbReference type="ChEBI" id="CHEBI:15377"/>
        <dbReference type="ChEBI" id="CHEBI:15378"/>
        <dbReference type="ChEBI" id="CHEBI:33019"/>
        <dbReference type="ChEBI" id="CHEBI:58053"/>
        <dbReference type="ChEBI" id="CHEBI:61402"/>
        <dbReference type="EC" id="3.6.1.66"/>
    </reaction>
    <physiologicalReaction direction="left-to-right" evidence="10">
        <dbReference type="Rhea" id="RHEA:29400"/>
    </physiologicalReaction>
</comment>
<keyword evidence="3 13" id="KW-0479">Metal-binding</keyword>
<dbReference type="NCBIfam" id="TIGR00042">
    <property type="entry name" value="RdgB/HAM1 family non-canonical purine NTP pyrophosphatase"/>
    <property type="match status" value="1"/>
</dbReference>
<comment type="caution">
    <text evidence="15">The sequence shown here is derived from an EMBL/GenBank/DDBJ whole genome shotgun (WGS) entry which is preliminary data.</text>
</comment>
<dbReference type="GO" id="GO:0046872">
    <property type="term" value="F:metal ion binding"/>
    <property type="evidence" value="ECO:0007669"/>
    <property type="project" value="UniProtKB-KW"/>
</dbReference>
<reference evidence="15" key="2">
    <citation type="journal article" date="2023" name="IMA Fungus">
        <title>Comparative genomic study of the Penicillium genus elucidates a diverse pangenome and 15 lateral gene transfer events.</title>
        <authorList>
            <person name="Petersen C."/>
            <person name="Sorensen T."/>
            <person name="Nielsen M.R."/>
            <person name="Sondergaard T.E."/>
            <person name="Sorensen J.L."/>
            <person name="Fitzpatrick D.A."/>
            <person name="Frisvad J.C."/>
            <person name="Nielsen K.L."/>
        </authorList>
    </citation>
    <scope>NUCLEOTIDE SEQUENCE</scope>
    <source>
        <strain evidence="15">IBT 29495</strain>
    </source>
</reference>
<name>A0A9W9XVL3_9EURO</name>
<evidence type="ECO:0000256" key="12">
    <source>
        <dbReference type="ARBA" id="ARBA00093271"/>
    </source>
</evidence>
<feature type="binding site" evidence="13">
    <location>
        <begin position="69"/>
        <end position="70"/>
    </location>
    <ligand>
        <name>ITP</name>
        <dbReference type="ChEBI" id="CHEBI:61402"/>
    </ligand>
</feature>